<organism evidence="2 3">
    <name type="scientific">Absidia repens</name>
    <dbReference type="NCBI Taxonomy" id="90262"/>
    <lineage>
        <taxon>Eukaryota</taxon>
        <taxon>Fungi</taxon>
        <taxon>Fungi incertae sedis</taxon>
        <taxon>Mucoromycota</taxon>
        <taxon>Mucoromycotina</taxon>
        <taxon>Mucoromycetes</taxon>
        <taxon>Mucorales</taxon>
        <taxon>Cunninghamellaceae</taxon>
        <taxon>Absidia</taxon>
    </lineage>
</organism>
<evidence type="ECO:0000313" key="3">
    <source>
        <dbReference type="Proteomes" id="UP000193560"/>
    </source>
</evidence>
<keyword evidence="3" id="KW-1185">Reference proteome</keyword>
<name>A0A1X2IFM2_9FUNG</name>
<feature type="chain" id="PRO_5012981953" description="Secreted protein" evidence="1">
    <location>
        <begin position="21"/>
        <end position="79"/>
    </location>
</feature>
<proteinExistence type="predicted"/>
<evidence type="ECO:0008006" key="4">
    <source>
        <dbReference type="Google" id="ProtNLM"/>
    </source>
</evidence>
<gene>
    <name evidence="2" type="ORF">BCR42DRAFT_415749</name>
</gene>
<accession>A0A1X2IFM2</accession>
<evidence type="ECO:0000313" key="2">
    <source>
        <dbReference type="EMBL" id="ORZ15700.1"/>
    </source>
</evidence>
<keyword evidence="1" id="KW-0732">Signal</keyword>
<evidence type="ECO:0000256" key="1">
    <source>
        <dbReference type="SAM" id="SignalP"/>
    </source>
</evidence>
<protein>
    <recommendedName>
        <fullName evidence="4">Secreted protein</fullName>
    </recommendedName>
</protein>
<comment type="caution">
    <text evidence="2">The sequence shown here is derived from an EMBL/GenBank/DDBJ whole genome shotgun (WGS) entry which is preliminary data.</text>
</comment>
<dbReference type="AlphaFoldDB" id="A0A1X2IFM2"/>
<dbReference type="Proteomes" id="UP000193560">
    <property type="component" value="Unassembled WGS sequence"/>
</dbReference>
<reference evidence="2 3" key="1">
    <citation type="submission" date="2016-07" db="EMBL/GenBank/DDBJ databases">
        <title>Pervasive Adenine N6-methylation of Active Genes in Fungi.</title>
        <authorList>
            <consortium name="DOE Joint Genome Institute"/>
            <person name="Mondo S.J."/>
            <person name="Dannebaum R.O."/>
            <person name="Kuo R.C."/>
            <person name="Labutti K."/>
            <person name="Haridas S."/>
            <person name="Kuo A."/>
            <person name="Salamov A."/>
            <person name="Ahrendt S.R."/>
            <person name="Lipzen A."/>
            <person name="Sullivan W."/>
            <person name="Andreopoulos W.B."/>
            <person name="Clum A."/>
            <person name="Lindquist E."/>
            <person name="Daum C."/>
            <person name="Ramamoorthy G.K."/>
            <person name="Gryganskyi A."/>
            <person name="Culley D."/>
            <person name="Magnuson J.K."/>
            <person name="James T.Y."/>
            <person name="O'Malley M.A."/>
            <person name="Stajich J.E."/>
            <person name="Spatafora J.W."/>
            <person name="Visel A."/>
            <person name="Grigoriev I.V."/>
        </authorList>
    </citation>
    <scope>NUCLEOTIDE SEQUENCE [LARGE SCALE GENOMIC DNA]</scope>
    <source>
        <strain evidence="2 3">NRRL 1336</strain>
    </source>
</reference>
<dbReference type="EMBL" id="MCGE01000012">
    <property type="protein sequence ID" value="ORZ15700.1"/>
    <property type="molecule type" value="Genomic_DNA"/>
</dbReference>
<sequence length="79" mass="8977">MRIWHSLFFFITIGHGPISSQVERKMQLWSINPTLLRNSFVLLLPPSNTHAAPFLNADVGVIKSNKTKSNTYQARPIKT</sequence>
<feature type="signal peptide" evidence="1">
    <location>
        <begin position="1"/>
        <end position="20"/>
    </location>
</feature>